<feature type="transmembrane region" description="Helical" evidence="1">
    <location>
        <begin position="107"/>
        <end position="139"/>
    </location>
</feature>
<keyword evidence="1" id="KW-1133">Transmembrane helix</keyword>
<evidence type="ECO:0000313" key="3">
    <source>
        <dbReference type="Proteomes" id="UP000553459"/>
    </source>
</evidence>
<dbReference type="Pfam" id="PF19992">
    <property type="entry name" value="DUF6427"/>
    <property type="match status" value="1"/>
</dbReference>
<evidence type="ECO:0000313" key="2">
    <source>
        <dbReference type="EMBL" id="NAW50538.1"/>
    </source>
</evidence>
<feature type="transmembrane region" description="Helical" evidence="1">
    <location>
        <begin position="38"/>
        <end position="56"/>
    </location>
</feature>
<keyword evidence="1" id="KW-0472">Membrane</keyword>
<dbReference type="AlphaFoldDB" id="A0A845PW47"/>
<comment type="caution">
    <text evidence="2">The sequence shown here is derived from an EMBL/GenBank/DDBJ whole genome shotgun (WGS) entry which is preliminary data.</text>
</comment>
<accession>A0A845PW47</accession>
<evidence type="ECO:0000256" key="1">
    <source>
        <dbReference type="SAM" id="Phobius"/>
    </source>
</evidence>
<feature type="transmembrane region" description="Helical" evidence="1">
    <location>
        <begin position="273"/>
        <end position="290"/>
    </location>
</feature>
<dbReference type="InterPro" id="IPR045625">
    <property type="entry name" value="DUF6427"/>
</dbReference>
<reference evidence="2 3" key="1">
    <citation type="submission" date="2019-11" db="EMBL/GenBank/DDBJ databases">
        <title>Characterization of Elizabethkingia argenteiflava sp. nov., isolated from inner surface of Soybean Pods.</title>
        <authorList>
            <person name="Mo S."/>
        </authorList>
    </citation>
    <scope>NUCLEOTIDE SEQUENCE [LARGE SCALE GENOMIC DNA]</scope>
    <source>
        <strain evidence="2 3">YB22</strain>
    </source>
</reference>
<dbReference type="Proteomes" id="UP000553459">
    <property type="component" value="Unassembled WGS sequence"/>
</dbReference>
<feature type="transmembrane region" description="Helical" evidence="1">
    <location>
        <begin position="192"/>
        <end position="213"/>
    </location>
</feature>
<dbReference type="RefSeq" id="WP_166518874.1">
    <property type="nucleotide sequence ID" value="NZ_JAAABJ010000335.1"/>
</dbReference>
<feature type="transmembrane region" description="Helical" evidence="1">
    <location>
        <begin position="220"/>
        <end position="240"/>
    </location>
</feature>
<feature type="transmembrane region" description="Helical" evidence="1">
    <location>
        <begin position="151"/>
        <end position="172"/>
    </location>
</feature>
<dbReference type="EMBL" id="JAAABJ010000335">
    <property type="protein sequence ID" value="NAW50538.1"/>
    <property type="molecule type" value="Genomic_DNA"/>
</dbReference>
<keyword evidence="1" id="KW-0812">Transmembrane</keyword>
<proteinExistence type="predicted"/>
<name>A0A845PW47_9FLAO</name>
<organism evidence="2 3">
    <name type="scientific">Elizabethkingia argenteiflava</name>
    <dbReference type="NCBI Taxonomy" id="2681556"/>
    <lineage>
        <taxon>Bacteria</taxon>
        <taxon>Pseudomonadati</taxon>
        <taxon>Bacteroidota</taxon>
        <taxon>Flavobacteriia</taxon>
        <taxon>Flavobacteriales</taxon>
        <taxon>Weeksellaceae</taxon>
        <taxon>Elizabethkingia</taxon>
    </lineage>
</organism>
<protein>
    <submittedName>
        <fullName evidence="2">Uncharacterized protein</fullName>
    </submittedName>
</protein>
<keyword evidence="3" id="KW-1185">Reference proteome</keyword>
<feature type="transmembrane region" description="Helical" evidence="1">
    <location>
        <begin position="68"/>
        <end position="101"/>
    </location>
</feature>
<sequence length="291" mass="33336">MFRLLSKQTNIFSIPIYLGILLGFVSLFNVLTLSALNIISSIIAFLGIALGYILFNHIGLNRHTHLPFFIYSLLIFTFYFGQLSVSLAFCILIANLCILILTHNHDSSYLLLGCLTGLSFVIMPSSWPLVVFVLIYIFATSNNIAANILRLFFGIILLLINYICFFYILNIPNCFIRLIPYISDQLISRIDPLIFFLPTAFFTVYSICIYFFSKSTSSNFNYIMLVVYSVSILLTLVFYMDTQYEFLLLLALPVSVIASRGIHFTPNDQTKEFILWLIIISSILFKLGYYF</sequence>
<feature type="transmembrane region" description="Helical" evidence="1">
    <location>
        <begin position="12"/>
        <end position="32"/>
    </location>
</feature>
<gene>
    <name evidence="2" type="ORF">GNY06_03760</name>
</gene>